<evidence type="ECO:0000256" key="1">
    <source>
        <dbReference type="ARBA" id="ARBA00006484"/>
    </source>
</evidence>
<dbReference type="InterPro" id="IPR057326">
    <property type="entry name" value="KR_dom"/>
</dbReference>
<comment type="similarity">
    <text evidence="1">Belongs to the short-chain dehydrogenases/reductases (SDR) family.</text>
</comment>
<dbReference type="PANTHER" id="PTHR44196">
    <property type="entry name" value="DEHYDROGENASE/REDUCTASE SDR FAMILY MEMBER 7B"/>
    <property type="match status" value="1"/>
</dbReference>
<dbReference type="SMART" id="SM00822">
    <property type="entry name" value="PKS_KR"/>
    <property type="match status" value="1"/>
</dbReference>
<gene>
    <name evidence="4" type="ORF">RXV79_11220</name>
</gene>
<keyword evidence="5" id="KW-1185">Reference proteome</keyword>
<accession>A0ABZ0D7B6</accession>
<sequence length="269" mass="28454">MKAGEARVLLTGAAGGIGRAVAARLVRSGASVMLVGRSAARLASLARELAASVGADPTDEKRLAWRVADLTDPKALAQLAGDAAQWHCNVLVHGAGVPAFGPIAELEAAHLNTLVATNLIAPILLTQALLPHLRTRTKAQVICIGSALGRLGLPGFAAYSATKFGLRGFAEALRRELAGTPVRVQYLGPRSTQTNFNDARAEAYARDTGATLDTPERVADALLALLESERAERYVGFPEVIAVRLNGLASSWLDGAFRKHRDSLQPRNR</sequence>
<dbReference type="PROSITE" id="PS00061">
    <property type="entry name" value="ADH_SHORT"/>
    <property type="match status" value="1"/>
</dbReference>
<dbReference type="CDD" id="cd05233">
    <property type="entry name" value="SDR_c"/>
    <property type="match status" value="1"/>
</dbReference>
<dbReference type="InterPro" id="IPR020904">
    <property type="entry name" value="Sc_DH/Rdtase_CS"/>
</dbReference>
<dbReference type="Proteomes" id="UP001303946">
    <property type="component" value="Chromosome"/>
</dbReference>
<dbReference type="NCBIfam" id="NF006565">
    <property type="entry name" value="PRK09072.1"/>
    <property type="match status" value="1"/>
</dbReference>
<dbReference type="RefSeq" id="WP_316703504.1">
    <property type="nucleotide sequence ID" value="NZ_CP136336.1"/>
</dbReference>
<dbReference type="Gene3D" id="3.40.50.720">
    <property type="entry name" value="NAD(P)-binding Rossmann-like Domain"/>
    <property type="match status" value="1"/>
</dbReference>
<evidence type="ECO:0000313" key="4">
    <source>
        <dbReference type="EMBL" id="WOB10604.1"/>
    </source>
</evidence>
<proteinExistence type="inferred from homology"/>
<keyword evidence="2" id="KW-0560">Oxidoreductase</keyword>
<organism evidence="4 5">
    <name type="scientific">Piscinibacter gummiphilus</name>
    <dbReference type="NCBI Taxonomy" id="946333"/>
    <lineage>
        <taxon>Bacteria</taxon>
        <taxon>Pseudomonadati</taxon>
        <taxon>Pseudomonadota</taxon>
        <taxon>Betaproteobacteria</taxon>
        <taxon>Burkholderiales</taxon>
        <taxon>Sphaerotilaceae</taxon>
        <taxon>Piscinibacter</taxon>
    </lineage>
</organism>
<protein>
    <submittedName>
        <fullName evidence="4">SDR family oxidoreductase</fullName>
    </submittedName>
</protein>
<evidence type="ECO:0000313" key="5">
    <source>
        <dbReference type="Proteomes" id="UP001303946"/>
    </source>
</evidence>
<evidence type="ECO:0000256" key="2">
    <source>
        <dbReference type="ARBA" id="ARBA00023002"/>
    </source>
</evidence>
<dbReference type="SUPFAM" id="SSF51735">
    <property type="entry name" value="NAD(P)-binding Rossmann-fold domains"/>
    <property type="match status" value="1"/>
</dbReference>
<reference evidence="4 5" key="1">
    <citation type="submission" date="2023-10" db="EMBL/GenBank/DDBJ databases">
        <title>Bacteria for the degradation of biodegradable plastic PBAT(Polybutylene adipate terephthalate).</title>
        <authorList>
            <person name="Weon H.-Y."/>
            <person name="Yeon J."/>
        </authorList>
    </citation>
    <scope>NUCLEOTIDE SEQUENCE [LARGE SCALE GENOMIC DNA]</scope>
    <source>
        <strain evidence="4 5">SBD 7-3</strain>
    </source>
</reference>
<dbReference type="InterPro" id="IPR002347">
    <property type="entry name" value="SDR_fam"/>
</dbReference>
<name>A0ABZ0D7B6_9BURK</name>
<dbReference type="EMBL" id="CP136336">
    <property type="protein sequence ID" value="WOB10604.1"/>
    <property type="molecule type" value="Genomic_DNA"/>
</dbReference>
<feature type="domain" description="Ketoreductase" evidence="3">
    <location>
        <begin position="6"/>
        <end position="191"/>
    </location>
</feature>
<dbReference type="Pfam" id="PF00106">
    <property type="entry name" value="adh_short"/>
    <property type="match status" value="1"/>
</dbReference>
<evidence type="ECO:0000259" key="3">
    <source>
        <dbReference type="SMART" id="SM00822"/>
    </source>
</evidence>
<dbReference type="PANTHER" id="PTHR44196:SF1">
    <property type="entry name" value="DEHYDROGENASE_REDUCTASE SDR FAMILY MEMBER 7B"/>
    <property type="match status" value="1"/>
</dbReference>
<dbReference type="PRINTS" id="PR00081">
    <property type="entry name" value="GDHRDH"/>
</dbReference>
<dbReference type="InterPro" id="IPR036291">
    <property type="entry name" value="NAD(P)-bd_dom_sf"/>
</dbReference>